<dbReference type="GO" id="GO:0016740">
    <property type="term" value="F:transferase activity"/>
    <property type="evidence" value="ECO:0007669"/>
    <property type="project" value="UniProtKB-KW"/>
</dbReference>
<evidence type="ECO:0000256" key="4">
    <source>
        <dbReference type="ARBA" id="ARBA00022741"/>
    </source>
</evidence>
<dbReference type="GO" id="GO:0050566">
    <property type="term" value="F:asparaginyl-tRNA synthase (glutamine-hydrolyzing) activity"/>
    <property type="evidence" value="ECO:0007669"/>
    <property type="project" value="RHEA"/>
</dbReference>
<dbReference type="Pfam" id="PF02637">
    <property type="entry name" value="GatB_Yqey"/>
    <property type="match status" value="1"/>
</dbReference>
<keyword evidence="6 10" id="KW-0648">Protein biosynthesis</keyword>
<dbReference type="GO" id="GO:0005524">
    <property type="term" value="F:ATP binding"/>
    <property type="evidence" value="ECO:0007669"/>
    <property type="project" value="UniProtKB-KW"/>
</dbReference>
<dbReference type="EC" id="6.3.5.-" evidence="10"/>
<proteinExistence type="inferred from homology"/>
<protein>
    <recommendedName>
        <fullName evidence="10">Aspartyl/glutamyl-tRNA(Asn/Gln) amidotransferase subunit B</fullName>
        <shortName evidence="10">Asp/Glu-ADT subunit B</shortName>
        <ecNumber evidence="10">6.3.5.-</ecNumber>
    </recommendedName>
</protein>
<dbReference type="NCBIfam" id="TIGR00133">
    <property type="entry name" value="gatB"/>
    <property type="match status" value="1"/>
</dbReference>
<organism evidence="12 13">
    <name type="scientific">Candidatus Collierbacteria bacterium CG10_big_fil_rev_8_21_14_0_10_44_9</name>
    <dbReference type="NCBI Taxonomy" id="1974535"/>
    <lineage>
        <taxon>Bacteria</taxon>
        <taxon>Candidatus Collieribacteriota</taxon>
    </lineage>
</organism>
<dbReference type="Pfam" id="PF02934">
    <property type="entry name" value="GatB_N"/>
    <property type="match status" value="1"/>
</dbReference>
<evidence type="ECO:0000256" key="3">
    <source>
        <dbReference type="ARBA" id="ARBA00022598"/>
    </source>
</evidence>
<name>A0A2H0VJR2_9BACT</name>
<dbReference type="InterPro" id="IPR006075">
    <property type="entry name" value="Asn/Gln-tRNA_Trfase_suB/E_cat"/>
</dbReference>
<dbReference type="InterPro" id="IPR014746">
    <property type="entry name" value="Gln_synth/guanido_kin_cat_dom"/>
</dbReference>
<comment type="catalytic activity">
    <reaction evidence="9 10">
        <text>L-glutamyl-tRNA(Gln) + L-glutamine + ATP + H2O = L-glutaminyl-tRNA(Gln) + L-glutamate + ADP + phosphate + H(+)</text>
        <dbReference type="Rhea" id="RHEA:17521"/>
        <dbReference type="Rhea" id="RHEA-COMP:9681"/>
        <dbReference type="Rhea" id="RHEA-COMP:9684"/>
        <dbReference type="ChEBI" id="CHEBI:15377"/>
        <dbReference type="ChEBI" id="CHEBI:15378"/>
        <dbReference type="ChEBI" id="CHEBI:29985"/>
        <dbReference type="ChEBI" id="CHEBI:30616"/>
        <dbReference type="ChEBI" id="CHEBI:43474"/>
        <dbReference type="ChEBI" id="CHEBI:58359"/>
        <dbReference type="ChEBI" id="CHEBI:78520"/>
        <dbReference type="ChEBI" id="CHEBI:78521"/>
        <dbReference type="ChEBI" id="CHEBI:456216"/>
    </reaction>
</comment>
<evidence type="ECO:0000256" key="5">
    <source>
        <dbReference type="ARBA" id="ARBA00022840"/>
    </source>
</evidence>
<dbReference type="AlphaFoldDB" id="A0A2H0VJR2"/>
<evidence type="ECO:0000259" key="11">
    <source>
        <dbReference type="SMART" id="SM00845"/>
    </source>
</evidence>
<evidence type="ECO:0000256" key="1">
    <source>
        <dbReference type="ARBA" id="ARBA00005306"/>
    </source>
</evidence>
<dbReference type="PANTHER" id="PTHR11659">
    <property type="entry name" value="GLUTAMYL-TRNA GLN AMIDOTRANSFERASE SUBUNIT B MITOCHONDRIAL AND PROKARYOTIC PET112-RELATED"/>
    <property type="match status" value="1"/>
</dbReference>
<keyword evidence="5 10" id="KW-0067">ATP-binding</keyword>
<evidence type="ECO:0000256" key="7">
    <source>
        <dbReference type="ARBA" id="ARBA00024799"/>
    </source>
</evidence>
<evidence type="ECO:0000256" key="6">
    <source>
        <dbReference type="ARBA" id="ARBA00022917"/>
    </source>
</evidence>
<dbReference type="GO" id="GO:0050567">
    <property type="term" value="F:glutaminyl-tRNA synthase (glutamine-hydrolyzing) activity"/>
    <property type="evidence" value="ECO:0007669"/>
    <property type="project" value="UniProtKB-UniRule"/>
</dbReference>
<gene>
    <name evidence="10" type="primary">gatB</name>
    <name evidence="12" type="ORF">COT87_00050</name>
</gene>
<keyword evidence="4 10" id="KW-0547">Nucleotide-binding</keyword>
<evidence type="ECO:0000256" key="8">
    <source>
        <dbReference type="ARBA" id="ARBA00047380"/>
    </source>
</evidence>
<dbReference type="NCBIfam" id="NF004012">
    <property type="entry name" value="PRK05477.1-2"/>
    <property type="match status" value="1"/>
</dbReference>
<dbReference type="InterPro" id="IPR017958">
    <property type="entry name" value="Gln-tRNA_amidoTrfase_suB_CS"/>
</dbReference>
<evidence type="ECO:0000256" key="10">
    <source>
        <dbReference type="HAMAP-Rule" id="MF_00121"/>
    </source>
</evidence>
<dbReference type="InterPro" id="IPR003789">
    <property type="entry name" value="Asn/Gln_tRNA_amidoTrase-B-like"/>
</dbReference>
<keyword evidence="3 10" id="KW-0436">Ligase</keyword>
<dbReference type="HAMAP" id="MF_00121">
    <property type="entry name" value="GatB"/>
    <property type="match status" value="1"/>
</dbReference>
<dbReference type="GO" id="GO:0006412">
    <property type="term" value="P:translation"/>
    <property type="evidence" value="ECO:0007669"/>
    <property type="project" value="UniProtKB-UniRule"/>
</dbReference>
<reference evidence="13" key="1">
    <citation type="submission" date="2017-09" db="EMBL/GenBank/DDBJ databases">
        <title>Depth-based differentiation of microbial function through sediment-hosted aquifers and enrichment of novel symbionts in the deep terrestrial subsurface.</title>
        <authorList>
            <person name="Probst A.J."/>
            <person name="Ladd B."/>
            <person name="Jarett J.K."/>
            <person name="Geller-Mcgrath D.E."/>
            <person name="Sieber C.M.K."/>
            <person name="Emerson J.B."/>
            <person name="Anantharaman K."/>
            <person name="Thomas B.C."/>
            <person name="Malmstrom R."/>
            <person name="Stieglmeier M."/>
            <person name="Klingl A."/>
            <person name="Woyke T."/>
            <person name="Ryan C.M."/>
            <person name="Banfield J.F."/>
        </authorList>
    </citation>
    <scope>NUCLEOTIDE SEQUENCE [LARGE SCALE GENOMIC DNA]</scope>
</reference>
<accession>A0A2H0VJR2</accession>
<evidence type="ECO:0000313" key="12">
    <source>
        <dbReference type="EMBL" id="PIR99321.1"/>
    </source>
</evidence>
<dbReference type="SMART" id="SM00845">
    <property type="entry name" value="GatB_Yqey"/>
    <property type="match status" value="1"/>
</dbReference>
<comment type="caution">
    <text evidence="12">The sequence shown here is derived from an EMBL/GenBank/DDBJ whole genome shotgun (WGS) entry which is preliminary data.</text>
</comment>
<sequence length="437" mass="48701">MTYQLICGAEIHVELKTKSKMFCGCKNDPFHAAKPNIYTCPVCLGMPGALPVPNKQAIEDCILIGLALGCKIAKVSKFDRKHYFYPDLPKGYQISQYDEPFCFEGLVKTSFGPVRITRVHMEEDTAKMHHETVDGKKVSLIDFNRSSVPLVEIVTEPDIKSPEQAKEFLKKVRDIIRTLGVADCDMEKGGMRLEANISLSRDLSAQAGGNLPNYKVEVKNINSFRFFANALTTEFARHSEILDRGEVPVQETRGYRSDTSTTVSQRVKEDAADYRYFPDPDIPPIVISNAWLTKIKSRLPELPTSKIEYLIALGVVESTAKIIVANQVMMEYLDQVKTLDPKMVSQAAKDLVNKKVDYQKLSPEEYLKTKSVSKITDKSILRPIIEKILSDNPIAVADYKAGKQNAFGFFVGAVIKATSGQADPKTVHNILTASLSI</sequence>
<dbReference type="InterPro" id="IPR004413">
    <property type="entry name" value="GatB"/>
</dbReference>
<comment type="catalytic activity">
    <reaction evidence="8 10">
        <text>L-aspartyl-tRNA(Asn) + L-glutamine + ATP + H2O = L-asparaginyl-tRNA(Asn) + L-glutamate + ADP + phosphate + 2 H(+)</text>
        <dbReference type="Rhea" id="RHEA:14513"/>
        <dbReference type="Rhea" id="RHEA-COMP:9674"/>
        <dbReference type="Rhea" id="RHEA-COMP:9677"/>
        <dbReference type="ChEBI" id="CHEBI:15377"/>
        <dbReference type="ChEBI" id="CHEBI:15378"/>
        <dbReference type="ChEBI" id="CHEBI:29985"/>
        <dbReference type="ChEBI" id="CHEBI:30616"/>
        <dbReference type="ChEBI" id="CHEBI:43474"/>
        <dbReference type="ChEBI" id="CHEBI:58359"/>
        <dbReference type="ChEBI" id="CHEBI:78515"/>
        <dbReference type="ChEBI" id="CHEBI:78516"/>
        <dbReference type="ChEBI" id="CHEBI:456216"/>
    </reaction>
</comment>
<comment type="similarity">
    <text evidence="1 10">Belongs to the GatB/GatE family. GatB subfamily.</text>
</comment>
<comment type="subunit">
    <text evidence="2 10">Heterotrimer of A, B and C subunits.</text>
</comment>
<dbReference type="SUPFAM" id="SSF55931">
    <property type="entry name" value="Glutamine synthetase/guanido kinase"/>
    <property type="match status" value="1"/>
</dbReference>
<evidence type="ECO:0000256" key="2">
    <source>
        <dbReference type="ARBA" id="ARBA00011123"/>
    </source>
</evidence>
<feature type="domain" description="Asn/Gln amidotransferase" evidence="11">
    <location>
        <begin position="305"/>
        <end position="435"/>
    </location>
</feature>
<dbReference type="FunFam" id="1.10.10.410:FF:000001">
    <property type="entry name" value="Aspartyl/glutamyl-tRNA(Asn/Gln) amidotransferase subunit B"/>
    <property type="match status" value="1"/>
</dbReference>
<evidence type="ECO:0000256" key="9">
    <source>
        <dbReference type="ARBA" id="ARBA00047913"/>
    </source>
</evidence>
<dbReference type="InterPro" id="IPR023168">
    <property type="entry name" value="GatB_Yqey_C_2"/>
</dbReference>
<dbReference type="InterPro" id="IPR018027">
    <property type="entry name" value="Asn/Gln_amidotransferase"/>
</dbReference>
<dbReference type="Gene3D" id="1.10.10.410">
    <property type="match status" value="1"/>
</dbReference>
<evidence type="ECO:0000313" key="13">
    <source>
        <dbReference type="Proteomes" id="UP000230796"/>
    </source>
</evidence>
<dbReference type="PROSITE" id="PS01234">
    <property type="entry name" value="GATB"/>
    <property type="match status" value="1"/>
</dbReference>
<dbReference type="EMBL" id="PFAF01000001">
    <property type="protein sequence ID" value="PIR99321.1"/>
    <property type="molecule type" value="Genomic_DNA"/>
</dbReference>
<dbReference type="InterPro" id="IPR017959">
    <property type="entry name" value="Asn/Gln-tRNA_amidoTrfase_suB/E"/>
</dbReference>
<dbReference type="SUPFAM" id="SSF89095">
    <property type="entry name" value="GatB/YqeY motif"/>
    <property type="match status" value="1"/>
</dbReference>
<keyword evidence="12" id="KW-0808">Transferase</keyword>
<dbReference type="Proteomes" id="UP000230796">
    <property type="component" value="Unassembled WGS sequence"/>
</dbReference>
<dbReference type="PANTHER" id="PTHR11659:SF0">
    <property type="entry name" value="GLUTAMYL-TRNA(GLN) AMIDOTRANSFERASE SUBUNIT B, MITOCHONDRIAL"/>
    <property type="match status" value="1"/>
</dbReference>
<comment type="function">
    <text evidence="7 10">Allows the formation of correctly charged Asn-tRNA(Asn) or Gln-tRNA(Gln) through the transamidation of misacylated Asp-tRNA(Asn) or Glu-tRNA(Gln) in organisms which lack either or both of asparaginyl-tRNA or glutaminyl-tRNA synthetases. The reaction takes place in the presence of glutamine and ATP through an activated phospho-Asp-tRNA(Asn) or phospho-Glu-tRNA(Gln).</text>
</comment>